<organism evidence="1 2">
    <name type="scientific">Hyalomma asiaticum</name>
    <name type="common">Tick</name>
    <dbReference type="NCBI Taxonomy" id="266040"/>
    <lineage>
        <taxon>Eukaryota</taxon>
        <taxon>Metazoa</taxon>
        <taxon>Ecdysozoa</taxon>
        <taxon>Arthropoda</taxon>
        <taxon>Chelicerata</taxon>
        <taxon>Arachnida</taxon>
        <taxon>Acari</taxon>
        <taxon>Parasitiformes</taxon>
        <taxon>Ixodida</taxon>
        <taxon>Ixodoidea</taxon>
        <taxon>Ixodidae</taxon>
        <taxon>Hyalomminae</taxon>
        <taxon>Hyalomma</taxon>
    </lineage>
</organism>
<dbReference type="EMBL" id="CM023491">
    <property type="protein sequence ID" value="KAH6940747.1"/>
    <property type="molecule type" value="Genomic_DNA"/>
</dbReference>
<gene>
    <name evidence="1" type="ORF">HPB50_005919</name>
</gene>
<reference evidence="1" key="1">
    <citation type="submission" date="2020-05" db="EMBL/GenBank/DDBJ databases">
        <title>Large-scale comparative analyses of tick genomes elucidate their genetic diversity and vector capacities.</title>
        <authorList>
            <person name="Jia N."/>
            <person name="Wang J."/>
            <person name="Shi W."/>
            <person name="Du L."/>
            <person name="Sun Y."/>
            <person name="Zhan W."/>
            <person name="Jiang J."/>
            <person name="Wang Q."/>
            <person name="Zhang B."/>
            <person name="Ji P."/>
            <person name="Sakyi L.B."/>
            <person name="Cui X."/>
            <person name="Yuan T."/>
            <person name="Jiang B."/>
            <person name="Yang W."/>
            <person name="Lam T.T.-Y."/>
            <person name="Chang Q."/>
            <person name="Ding S."/>
            <person name="Wang X."/>
            <person name="Zhu J."/>
            <person name="Ruan X."/>
            <person name="Zhao L."/>
            <person name="Wei J."/>
            <person name="Que T."/>
            <person name="Du C."/>
            <person name="Cheng J."/>
            <person name="Dai P."/>
            <person name="Han X."/>
            <person name="Huang E."/>
            <person name="Gao Y."/>
            <person name="Liu J."/>
            <person name="Shao H."/>
            <person name="Ye R."/>
            <person name="Li L."/>
            <person name="Wei W."/>
            <person name="Wang X."/>
            <person name="Wang C."/>
            <person name="Yang T."/>
            <person name="Huo Q."/>
            <person name="Li W."/>
            <person name="Guo W."/>
            <person name="Chen H."/>
            <person name="Zhou L."/>
            <person name="Ni X."/>
            <person name="Tian J."/>
            <person name="Zhou Y."/>
            <person name="Sheng Y."/>
            <person name="Liu T."/>
            <person name="Pan Y."/>
            <person name="Xia L."/>
            <person name="Li J."/>
            <person name="Zhao F."/>
            <person name="Cao W."/>
        </authorList>
    </citation>
    <scope>NUCLEOTIDE SEQUENCE</scope>
    <source>
        <strain evidence="1">Hyas-2018</strain>
    </source>
</reference>
<proteinExistence type="predicted"/>
<accession>A0ACB7T5S0</accession>
<evidence type="ECO:0000313" key="2">
    <source>
        <dbReference type="Proteomes" id="UP000821845"/>
    </source>
</evidence>
<evidence type="ECO:0000313" key="1">
    <source>
        <dbReference type="EMBL" id="KAH6940747.1"/>
    </source>
</evidence>
<sequence length="186" mass="20959">MVGLRRCCYGRGRQVPHRRLPEELYIALALQSSRARTEVHTDSKTSARTFAAALVSKQTANLATKAIRKESRRLFPAPQSITFRQLQTRTYITPAVMHRINPDTPPTCPFWDHAHRNFEHMLWLCPANNLEELATQEAWNKAIMSTKHRRQLRAVQRARDVAASPTASAILGGAPGLAMQVPADLR</sequence>
<name>A0ACB7T5S0_HYAAI</name>
<protein>
    <submittedName>
        <fullName evidence="1">Uncharacterized protein</fullName>
    </submittedName>
</protein>
<comment type="caution">
    <text evidence="1">The sequence shown here is derived from an EMBL/GenBank/DDBJ whole genome shotgun (WGS) entry which is preliminary data.</text>
</comment>
<dbReference type="Proteomes" id="UP000821845">
    <property type="component" value="Chromosome 11"/>
</dbReference>
<keyword evidence="2" id="KW-1185">Reference proteome</keyword>